<gene>
    <name evidence="1" type="ORF">F5148DRAFT_968580</name>
</gene>
<proteinExistence type="predicted"/>
<accession>A0ACC0TYU4</accession>
<evidence type="ECO:0000313" key="2">
    <source>
        <dbReference type="Proteomes" id="UP001207468"/>
    </source>
</evidence>
<sequence length="158" mass="17558">GLRDVRRMQRAKGEQSHDTKGKGRGAEEEYDQPHQEKQRLLERESAQSADSLMDVRVIPRDHSQQESAEHVEEIPSSQSIVSPTIEQTGIPGTPTVVSEKARGKMRERSVSLETDNSLDRVTAAAVGRNGFVPTQEWVTSWQQGCAPLDPVMIVISEL</sequence>
<protein>
    <submittedName>
        <fullName evidence="1">Uncharacterized protein</fullName>
    </submittedName>
</protein>
<name>A0ACC0TYU4_9AGAM</name>
<dbReference type="Proteomes" id="UP001207468">
    <property type="component" value="Unassembled WGS sequence"/>
</dbReference>
<reference evidence="1" key="1">
    <citation type="submission" date="2021-03" db="EMBL/GenBank/DDBJ databases">
        <title>Evolutionary priming and transition to the ectomycorrhizal habit in an iconic lineage of mushroom-forming fungi: is preadaptation a requirement?</title>
        <authorList>
            <consortium name="DOE Joint Genome Institute"/>
            <person name="Looney B.P."/>
            <person name="Miyauchi S."/>
            <person name="Morin E."/>
            <person name="Drula E."/>
            <person name="Courty P.E."/>
            <person name="Chicoki N."/>
            <person name="Fauchery L."/>
            <person name="Kohler A."/>
            <person name="Kuo A."/>
            <person name="LaButti K."/>
            <person name="Pangilinan J."/>
            <person name="Lipzen A."/>
            <person name="Riley R."/>
            <person name="Andreopoulos W."/>
            <person name="He G."/>
            <person name="Johnson J."/>
            <person name="Barry K.W."/>
            <person name="Grigoriev I.V."/>
            <person name="Nagy L."/>
            <person name="Hibbett D."/>
            <person name="Henrissat B."/>
            <person name="Matheny P.B."/>
            <person name="Labbe J."/>
            <person name="Martin A.F."/>
        </authorList>
    </citation>
    <scope>NUCLEOTIDE SEQUENCE</scope>
    <source>
        <strain evidence="1">BPL698</strain>
    </source>
</reference>
<comment type="caution">
    <text evidence="1">The sequence shown here is derived from an EMBL/GenBank/DDBJ whole genome shotgun (WGS) entry which is preliminary data.</text>
</comment>
<evidence type="ECO:0000313" key="1">
    <source>
        <dbReference type="EMBL" id="KAI9453437.1"/>
    </source>
</evidence>
<feature type="non-terminal residue" evidence="1">
    <location>
        <position position="158"/>
    </location>
</feature>
<dbReference type="EMBL" id="JAGFNK010000304">
    <property type="protein sequence ID" value="KAI9453437.1"/>
    <property type="molecule type" value="Genomic_DNA"/>
</dbReference>
<feature type="non-terminal residue" evidence="1">
    <location>
        <position position="1"/>
    </location>
</feature>
<keyword evidence="2" id="KW-1185">Reference proteome</keyword>
<organism evidence="1 2">
    <name type="scientific">Russula earlei</name>
    <dbReference type="NCBI Taxonomy" id="71964"/>
    <lineage>
        <taxon>Eukaryota</taxon>
        <taxon>Fungi</taxon>
        <taxon>Dikarya</taxon>
        <taxon>Basidiomycota</taxon>
        <taxon>Agaricomycotina</taxon>
        <taxon>Agaricomycetes</taxon>
        <taxon>Russulales</taxon>
        <taxon>Russulaceae</taxon>
        <taxon>Russula</taxon>
    </lineage>
</organism>